<name>A0A3D1JHH4_9CHLR</name>
<dbReference type="InterPro" id="IPR013525">
    <property type="entry name" value="ABC2_TM"/>
</dbReference>
<evidence type="ECO:0000256" key="4">
    <source>
        <dbReference type="ARBA" id="ARBA00023136"/>
    </source>
</evidence>
<evidence type="ECO:0000313" key="7">
    <source>
        <dbReference type="EMBL" id="HCE17943.1"/>
    </source>
</evidence>
<reference evidence="7 8" key="1">
    <citation type="journal article" date="2018" name="Nat. Biotechnol.">
        <title>A standardized bacterial taxonomy based on genome phylogeny substantially revises the tree of life.</title>
        <authorList>
            <person name="Parks D.H."/>
            <person name="Chuvochina M."/>
            <person name="Waite D.W."/>
            <person name="Rinke C."/>
            <person name="Skarshewski A."/>
            <person name="Chaumeil P.A."/>
            <person name="Hugenholtz P."/>
        </authorList>
    </citation>
    <scope>NUCLEOTIDE SEQUENCE [LARGE SCALE GENOMIC DNA]</scope>
    <source>
        <strain evidence="7">UBA8781</strain>
    </source>
</reference>
<feature type="transmembrane region" description="Helical" evidence="5">
    <location>
        <begin position="42"/>
        <end position="61"/>
    </location>
</feature>
<keyword evidence="2 5" id="KW-0812">Transmembrane</keyword>
<keyword evidence="4 5" id="KW-0472">Membrane</keyword>
<keyword evidence="3 5" id="KW-1133">Transmembrane helix</keyword>
<proteinExistence type="predicted"/>
<evidence type="ECO:0000256" key="1">
    <source>
        <dbReference type="ARBA" id="ARBA00004141"/>
    </source>
</evidence>
<feature type="transmembrane region" description="Helical" evidence="5">
    <location>
        <begin position="114"/>
        <end position="139"/>
    </location>
</feature>
<evidence type="ECO:0000256" key="2">
    <source>
        <dbReference type="ARBA" id="ARBA00022692"/>
    </source>
</evidence>
<dbReference type="Pfam" id="PF01061">
    <property type="entry name" value="ABC2_membrane"/>
    <property type="match status" value="1"/>
</dbReference>
<feature type="domain" description="ABC-2 type transporter transmembrane" evidence="6">
    <location>
        <begin position="30"/>
        <end position="199"/>
    </location>
</feature>
<organism evidence="7 8">
    <name type="scientific">Anaerolinea thermolimosa</name>
    <dbReference type="NCBI Taxonomy" id="229919"/>
    <lineage>
        <taxon>Bacteria</taxon>
        <taxon>Bacillati</taxon>
        <taxon>Chloroflexota</taxon>
        <taxon>Anaerolineae</taxon>
        <taxon>Anaerolineales</taxon>
        <taxon>Anaerolineaceae</taxon>
        <taxon>Anaerolinea</taxon>
    </lineage>
</organism>
<evidence type="ECO:0000259" key="6">
    <source>
        <dbReference type="Pfam" id="PF01061"/>
    </source>
</evidence>
<evidence type="ECO:0000256" key="3">
    <source>
        <dbReference type="ARBA" id="ARBA00022989"/>
    </source>
</evidence>
<comment type="subcellular location">
    <subcellularLocation>
        <location evidence="1">Membrane</location>
        <topology evidence="1">Multi-pass membrane protein</topology>
    </subcellularLocation>
</comment>
<feature type="transmembrane region" description="Helical" evidence="5">
    <location>
        <begin position="73"/>
        <end position="93"/>
    </location>
</feature>
<dbReference type="EMBL" id="DPBP01000033">
    <property type="protein sequence ID" value="HCE17943.1"/>
    <property type="molecule type" value="Genomic_DNA"/>
</dbReference>
<feature type="transmembrane region" description="Helical" evidence="5">
    <location>
        <begin position="230"/>
        <end position="251"/>
    </location>
</feature>
<feature type="transmembrane region" description="Helical" evidence="5">
    <location>
        <begin position="192"/>
        <end position="210"/>
    </location>
</feature>
<accession>A0A3D1JHH4</accession>
<gene>
    <name evidence="7" type="ORF">DEQ80_08800</name>
</gene>
<feature type="transmembrane region" description="Helical" evidence="5">
    <location>
        <begin position="159"/>
        <end position="180"/>
    </location>
</feature>
<comment type="caution">
    <text evidence="7">The sequence shown here is derived from an EMBL/GenBank/DDBJ whole genome shotgun (WGS) entry which is preliminary data.</text>
</comment>
<dbReference type="GO" id="GO:0140359">
    <property type="term" value="F:ABC-type transporter activity"/>
    <property type="evidence" value="ECO:0007669"/>
    <property type="project" value="InterPro"/>
</dbReference>
<dbReference type="GO" id="GO:0016020">
    <property type="term" value="C:membrane"/>
    <property type="evidence" value="ECO:0007669"/>
    <property type="project" value="UniProtKB-SubCell"/>
</dbReference>
<dbReference type="STRING" id="229919.GCA_001050195_02560"/>
<sequence length="261" mass="28694">MGIKSRIRREGKQELAMIQDIVTVFIKEFKEILQMRGTKRSGWINILVVIGVMGVYMPLMSGREWVTNLLNPISFAWLPLFLVIGVVADSFAGERERHTLETLLASRLPDASILLGKIAAGVVYSLGIGITSLLIGGVVANLGSLEEGFVYYPLDFLGILWALSLLLALLMASLGTLVSLRASSVRQASQTLSLSMLVFWVGIFLVTRFLPEEARVLLSGFFTPERLPMLVAMVVLGLVVADAVLISVAMLRFKRSRLILD</sequence>
<protein>
    <recommendedName>
        <fullName evidence="6">ABC-2 type transporter transmembrane domain-containing protein</fullName>
    </recommendedName>
</protein>
<evidence type="ECO:0000313" key="8">
    <source>
        <dbReference type="Proteomes" id="UP000264141"/>
    </source>
</evidence>
<dbReference type="AlphaFoldDB" id="A0A3D1JHH4"/>
<evidence type="ECO:0000256" key="5">
    <source>
        <dbReference type="SAM" id="Phobius"/>
    </source>
</evidence>
<dbReference type="Proteomes" id="UP000264141">
    <property type="component" value="Unassembled WGS sequence"/>
</dbReference>